<reference evidence="2 3" key="1">
    <citation type="journal article" date="2023" name="Plants (Basel)">
        <title>Bridging the Gap: Combining Genomics and Transcriptomics Approaches to Understand Stylosanthes scabra, an Orphan Legume from the Brazilian Caatinga.</title>
        <authorList>
            <person name="Ferreira-Neto J.R.C."/>
            <person name="da Silva M.D."/>
            <person name="Binneck E."/>
            <person name="de Melo N.F."/>
            <person name="da Silva R.H."/>
            <person name="de Melo A.L.T.M."/>
            <person name="Pandolfi V."/>
            <person name="Bustamante F.O."/>
            <person name="Brasileiro-Vidal A.C."/>
            <person name="Benko-Iseppon A.M."/>
        </authorList>
    </citation>
    <scope>NUCLEOTIDE SEQUENCE [LARGE SCALE GENOMIC DNA]</scope>
    <source>
        <tissue evidence="2">Leaves</tissue>
    </source>
</reference>
<sequence length="73" mass="8099">MSTSFSFPPPSSAFASMSSRSSSIPDEEFLLNWRLPSSIDSVIVESSMVGLSLAPCHRGSDLRRKKELIEPRR</sequence>
<proteinExistence type="predicted"/>
<evidence type="ECO:0000313" key="3">
    <source>
        <dbReference type="Proteomes" id="UP001341840"/>
    </source>
</evidence>
<comment type="caution">
    <text evidence="2">The sequence shown here is derived from an EMBL/GenBank/DDBJ whole genome shotgun (WGS) entry which is preliminary data.</text>
</comment>
<protein>
    <submittedName>
        <fullName evidence="2">Uncharacterized protein</fullName>
    </submittedName>
</protein>
<feature type="region of interest" description="Disordered" evidence="1">
    <location>
        <begin position="1"/>
        <end position="21"/>
    </location>
</feature>
<organism evidence="2 3">
    <name type="scientific">Stylosanthes scabra</name>
    <dbReference type="NCBI Taxonomy" id="79078"/>
    <lineage>
        <taxon>Eukaryota</taxon>
        <taxon>Viridiplantae</taxon>
        <taxon>Streptophyta</taxon>
        <taxon>Embryophyta</taxon>
        <taxon>Tracheophyta</taxon>
        <taxon>Spermatophyta</taxon>
        <taxon>Magnoliopsida</taxon>
        <taxon>eudicotyledons</taxon>
        <taxon>Gunneridae</taxon>
        <taxon>Pentapetalae</taxon>
        <taxon>rosids</taxon>
        <taxon>fabids</taxon>
        <taxon>Fabales</taxon>
        <taxon>Fabaceae</taxon>
        <taxon>Papilionoideae</taxon>
        <taxon>50 kb inversion clade</taxon>
        <taxon>dalbergioids sensu lato</taxon>
        <taxon>Dalbergieae</taxon>
        <taxon>Pterocarpus clade</taxon>
        <taxon>Stylosanthes</taxon>
    </lineage>
</organism>
<evidence type="ECO:0000313" key="2">
    <source>
        <dbReference type="EMBL" id="MED6175261.1"/>
    </source>
</evidence>
<evidence type="ECO:0000256" key="1">
    <source>
        <dbReference type="SAM" id="MobiDB-lite"/>
    </source>
</evidence>
<feature type="non-terminal residue" evidence="2">
    <location>
        <position position="73"/>
    </location>
</feature>
<dbReference type="Proteomes" id="UP001341840">
    <property type="component" value="Unassembled WGS sequence"/>
</dbReference>
<dbReference type="EMBL" id="JASCZI010152049">
    <property type="protein sequence ID" value="MED6175261.1"/>
    <property type="molecule type" value="Genomic_DNA"/>
</dbReference>
<keyword evidence="3" id="KW-1185">Reference proteome</keyword>
<gene>
    <name evidence="2" type="ORF">PIB30_076781</name>
</gene>
<name>A0ABU6VNU8_9FABA</name>
<accession>A0ABU6VNU8</accession>